<evidence type="ECO:0000259" key="2">
    <source>
        <dbReference type="PROSITE" id="PS51898"/>
    </source>
</evidence>
<dbReference type="EMBL" id="BCNV01000001">
    <property type="protein sequence ID" value="GAS83165.1"/>
    <property type="molecule type" value="Genomic_DNA"/>
</dbReference>
<comment type="caution">
    <text evidence="3">The sequence shown here is derived from an EMBL/GenBank/DDBJ whole genome shotgun (WGS) entry which is preliminary data.</text>
</comment>
<sequence length="789" mass="92679">MALMISCVKGRIGLKRVEYRGIEVIINWNKIKSVDVKKVEFNFYKLLECLNKGESLKEVVNFFKIGNTLKLIFAFASLLMDEYFDEIIKKQIKEMNTSSIDLITQEVFGLSKLGIRENNNKPAIELEKIMERLLCANASENVDSKHIYVCLSNKVSEYYISNQGTVVPIILINFPHKDVANNIKFLVMTIPAIEKKILNFEGLTEQTQVLGRTNIFNILFGFFKHETFKYFEYCASLFTEQRRRITLVKLIKETIDPSVKGSWQSFKGIEEDIKARLENLVNNEYDKQLKILPLTNNSHMERSNLIWKYYWRENHILSSVYFDFSFIKYKKIREGFMAFMKNSLLINNVPNARHKFFTVATGIRGLELVKTNFTDFSEIQKSDVRLLKIHLETSYKTKSGKNASISFISKIFTHMSQLIDFIKAYNTEQNEFNPIKVLNVPQHNYFDDFKFTNLNNMKNNTKFIPEVVMEALNKYKYEMSDTYRLIFDIFNSTGLRAKEVSLLEYDALKYDTKNEMWYMLVKNYKTEKSKVKKGLEEKRIVPIPNQLAQRINKYQEETQKFRDEVKSIYLFIKKAKGFGHNYGIVNPSDVMKAMKTLIKNKNIMDDNGDLWNITTRQSRKTFAVNLVSNGASMEEVSTALDHAWLETTALFYTEVDKMRVADMNSEFFQKKFEVQLTDEQWSKFSEKERKQLYIDFCLGTRTVELGQCSLHISEGVCNKIECATCSNLCTGRDYIDKWEEMFRDQSNQLNSLKTFYEKNHITDYSEYVEYKRMKYLSEVYREVIKNISL</sequence>
<evidence type="ECO:0000256" key="1">
    <source>
        <dbReference type="ARBA" id="ARBA00023172"/>
    </source>
</evidence>
<keyword evidence="1" id="KW-0233">DNA recombination</keyword>
<protein>
    <recommendedName>
        <fullName evidence="2">Tyr recombinase domain-containing protein</fullName>
    </recommendedName>
</protein>
<dbReference type="GO" id="GO:0006310">
    <property type="term" value="P:DNA recombination"/>
    <property type="evidence" value="ECO:0007669"/>
    <property type="project" value="UniProtKB-KW"/>
</dbReference>
<dbReference type="CDD" id="cd00397">
    <property type="entry name" value="DNA_BRE_C"/>
    <property type="match status" value="1"/>
</dbReference>
<dbReference type="GO" id="GO:0003677">
    <property type="term" value="F:DNA binding"/>
    <property type="evidence" value="ECO:0007669"/>
    <property type="project" value="InterPro"/>
</dbReference>
<dbReference type="InterPro" id="IPR011010">
    <property type="entry name" value="DNA_brk_join_enz"/>
</dbReference>
<accession>A0A117I251</accession>
<reference evidence="4" key="2">
    <citation type="submission" date="2016-01" db="EMBL/GenBank/DDBJ databases">
        <title>Draft Genome Sequence of Paenibacillus amylolyticus Heshi-A3 that Was Isolated from Fermented Rice Bran with Aging Salted Mackerel, Which Was Named Heshiko as Traditional Fermented Seafood in Japan.</title>
        <authorList>
            <person name="Akuzawa S."/>
            <person name="Nakagawa J."/>
            <person name="Kanekatsu T."/>
            <person name="Kubota E."/>
            <person name="Ohtake R."/>
            <person name="Suzuki T."/>
            <person name="Kanesaki Y."/>
        </authorList>
    </citation>
    <scope>NUCLEOTIDE SEQUENCE [LARGE SCALE GENOMIC DNA]</scope>
    <source>
        <strain evidence="4">Heshi-A3</strain>
    </source>
</reference>
<evidence type="ECO:0000313" key="4">
    <source>
        <dbReference type="Proteomes" id="UP000069697"/>
    </source>
</evidence>
<dbReference type="Gene3D" id="1.10.443.10">
    <property type="entry name" value="Intergrase catalytic core"/>
    <property type="match status" value="1"/>
</dbReference>
<dbReference type="Pfam" id="PF00589">
    <property type="entry name" value="Phage_integrase"/>
    <property type="match status" value="1"/>
</dbReference>
<dbReference type="GO" id="GO:0015074">
    <property type="term" value="P:DNA integration"/>
    <property type="evidence" value="ECO:0007669"/>
    <property type="project" value="InterPro"/>
</dbReference>
<name>A0A117I251_PAEAM</name>
<dbReference type="SUPFAM" id="SSF56349">
    <property type="entry name" value="DNA breaking-rejoining enzymes"/>
    <property type="match status" value="1"/>
</dbReference>
<dbReference type="AlphaFoldDB" id="A0A117I251"/>
<dbReference type="Proteomes" id="UP000069697">
    <property type="component" value="Unassembled WGS sequence"/>
</dbReference>
<evidence type="ECO:0000313" key="3">
    <source>
        <dbReference type="EMBL" id="GAS83165.1"/>
    </source>
</evidence>
<organism evidence="3 4">
    <name type="scientific">Paenibacillus amylolyticus</name>
    <dbReference type="NCBI Taxonomy" id="1451"/>
    <lineage>
        <taxon>Bacteria</taxon>
        <taxon>Bacillati</taxon>
        <taxon>Bacillota</taxon>
        <taxon>Bacilli</taxon>
        <taxon>Bacillales</taxon>
        <taxon>Paenibacillaceae</taxon>
        <taxon>Paenibacillus</taxon>
    </lineage>
</organism>
<dbReference type="InterPro" id="IPR013762">
    <property type="entry name" value="Integrase-like_cat_sf"/>
</dbReference>
<reference evidence="3 4" key="1">
    <citation type="journal article" date="2016" name="Genome Announc.">
        <title>Draft Genome Sequence of Paenibacillus amylolyticus Heshi-A3, Isolated from Fermented Rice Bran in a Japanese Fermented Seafood Dish.</title>
        <authorList>
            <person name="Akuzawa S."/>
            <person name="Nagaoka J."/>
            <person name="Kanekatsu M."/>
            <person name="Kubota E."/>
            <person name="Ohtake R."/>
            <person name="Suzuki T."/>
            <person name="Kanesaki Y."/>
        </authorList>
    </citation>
    <scope>NUCLEOTIDE SEQUENCE [LARGE SCALE GENOMIC DNA]</scope>
    <source>
        <strain evidence="3 4">Heshi-A3</strain>
    </source>
</reference>
<dbReference type="PROSITE" id="PS51898">
    <property type="entry name" value="TYR_RECOMBINASE"/>
    <property type="match status" value="1"/>
</dbReference>
<proteinExistence type="predicted"/>
<feature type="domain" description="Tyr recombinase" evidence="2">
    <location>
        <begin position="459"/>
        <end position="665"/>
    </location>
</feature>
<gene>
    <name evidence="3" type="ORF">PAHA3_3243</name>
</gene>
<dbReference type="InterPro" id="IPR002104">
    <property type="entry name" value="Integrase_catalytic"/>
</dbReference>